<evidence type="ECO:0000256" key="6">
    <source>
        <dbReference type="SAM" id="Phobius"/>
    </source>
</evidence>
<proteinExistence type="predicted"/>
<evidence type="ECO:0000313" key="8">
    <source>
        <dbReference type="EMBL" id="OQP62441.1"/>
    </source>
</evidence>
<accession>A0A1V9FVS7</accession>
<evidence type="ECO:0000313" key="9">
    <source>
        <dbReference type="Proteomes" id="UP000192796"/>
    </source>
</evidence>
<dbReference type="InterPro" id="IPR027379">
    <property type="entry name" value="CLS_N"/>
</dbReference>
<keyword evidence="4 6" id="KW-1133">Transmembrane helix</keyword>
<evidence type="ECO:0000256" key="3">
    <source>
        <dbReference type="ARBA" id="ARBA00022692"/>
    </source>
</evidence>
<protein>
    <recommendedName>
        <fullName evidence="7">Cardiolipin synthase N-terminal domain-containing protein</fullName>
    </recommendedName>
</protein>
<dbReference type="Proteomes" id="UP000192796">
    <property type="component" value="Unassembled WGS sequence"/>
</dbReference>
<dbReference type="EMBL" id="LVYD01000051">
    <property type="protein sequence ID" value="OQP62441.1"/>
    <property type="molecule type" value="Genomic_DNA"/>
</dbReference>
<evidence type="ECO:0000259" key="7">
    <source>
        <dbReference type="Pfam" id="PF13396"/>
    </source>
</evidence>
<sequence>MPGGLEWLIILGVIFIVFILPIWALIDIIRSQFQEPNNKIIWVLVVLLLPFLGSILYLAIGRGQKRSIS</sequence>
<keyword evidence="9" id="KW-1185">Reference proteome</keyword>
<gene>
    <name evidence="8" type="ORF">A3860_28880</name>
</gene>
<dbReference type="Pfam" id="PF13396">
    <property type="entry name" value="PLDc_N"/>
    <property type="match status" value="1"/>
</dbReference>
<feature type="transmembrane region" description="Helical" evidence="6">
    <location>
        <begin position="40"/>
        <end position="60"/>
    </location>
</feature>
<dbReference type="GO" id="GO:0005886">
    <property type="term" value="C:plasma membrane"/>
    <property type="evidence" value="ECO:0007669"/>
    <property type="project" value="UniProtKB-SubCell"/>
</dbReference>
<reference evidence="8 9" key="1">
    <citation type="submission" date="2016-03" db="EMBL/GenBank/DDBJ databases">
        <title>Niastella vici sp. nov., isolated from farmland soil.</title>
        <authorList>
            <person name="Chen L."/>
            <person name="Wang D."/>
            <person name="Yang S."/>
            <person name="Wang G."/>
        </authorList>
    </citation>
    <scope>NUCLEOTIDE SEQUENCE [LARGE SCALE GENOMIC DNA]</scope>
    <source>
        <strain evidence="8 9">DJ57</strain>
    </source>
</reference>
<evidence type="ECO:0000256" key="4">
    <source>
        <dbReference type="ARBA" id="ARBA00022989"/>
    </source>
</evidence>
<dbReference type="AlphaFoldDB" id="A0A1V9FVS7"/>
<evidence type="ECO:0000256" key="5">
    <source>
        <dbReference type="ARBA" id="ARBA00023136"/>
    </source>
</evidence>
<name>A0A1V9FVS7_9BACT</name>
<organism evidence="8 9">
    <name type="scientific">Niastella vici</name>
    <dbReference type="NCBI Taxonomy" id="1703345"/>
    <lineage>
        <taxon>Bacteria</taxon>
        <taxon>Pseudomonadati</taxon>
        <taxon>Bacteroidota</taxon>
        <taxon>Chitinophagia</taxon>
        <taxon>Chitinophagales</taxon>
        <taxon>Chitinophagaceae</taxon>
        <taxon>Niastella</taxon>
    </lineage>
</organism>
<feature type="transmembrane region" description="Helical" evidence="6">
    <location>
        <begin position="7"/>
        <end position="28"/>
    </location>
</feature>
<evidence type="ECO:0000256" key="2">
    <source>
        <dbReference type="ARBA" id="ARBA00022475"/>
    </source>
</evidence>
<dbReference type="STRING" id="1703345.A3860_28880"/>
<comment type="subcellular location">
    <subcellularLocation>
        <location evidence="1">Cell membrane</location>
        <topology evidence="1">Multi-pass membrane protein</topology>
    </subcellularLocation>
</comment>
<keyword evidence="5 6" id="KW-0472">Membrane</keyword>
<comment type="caution">
    <text evidence="8">The sequence shown here is derived from an EMBL/GenBank/DDBJ whole genome shotgun (WGS) entry which is preliminary data.</text>
</comment>
<evidence type="ECO:0000256" key="1">
    <source>
        <dbReference type="ARBA" id="ARBA00004651"/>
    </source>
</evidence>
<keyword evidence="2" id="KW-1003">Cell membrane</keyword>
<keyword evidence="3 6" id="KW-0812">Transmembrane</keyword>
<feature type="domain" description="Cardiolipin synthase N-terminal" evidence="7">
    <location>
        <begin position="19"/>
        <end position="62"/>
    </location>
</feature>